<dbReference type="Proteomes" id="UP000024404">
    <property type="component" value="Unassembled WGS sequence"/>
</dbReference>
<organism evidence="2 3">
    <name type="scientific">Onchocerca volvulus</name>
    <dbReference type="NCBI Taxonomy" id="6282"/>
    <lineage>
        <taxon>Eukaryota</taxon>
        <taxon>Metazoa</taxon>
        <taxon>Ecdysozoa</taxon>
        <taxon>Nematoda</taxon>
        <taxon>Chromadorea</taxon>
        <taxon>Rhabditida</taxon>
        <taxon>Spirurina</taxon>
        <taxon>Spiruromorpha</taxon>
        <taxon>Filarioidea</taxon>
        <taxon>Onchocercidae</taxon>
        <taxon>Onchocerca</taxon>
    </lineage>
</organism>
<protein>
    <submittedName>
        <fullName evidence="2">Uncharacterized protein</fullName>
    </submittedName>
</protein>
<name>A0A8R1XUW7_ONCVO</name>
<evidence type="ECO:0000256" key="1">
    <source>
        <dbReference type="SAM" id="Phobius"/>
    </source>
</evidence>
<accession>A0A8R1XUW7</accession>
<keyword evidence="1" id="KW-1133">Transmembrane helix</keyword>
<sequence>MNQRGRTLGICANCIFFTTLPLTMIDRWKVRSSGVHGSFTSLAICCLDERQKRFPSIDS</sequence>
<reference evidence="2" key="2">
    <citation type="submission" date="2022-06" db="UniProtKB">
        <authorList>
            <consortium name="EnsemblMetazoa"/>
        </authorList>
    </citation>
    <scope>IDENTIFICATION</scope>
</reference>
<dbReference type="EMBL" id="CMVM020000075">
    <property type="status" value="NOT_ANNOTATED_CDS"/>
    <property type="molecule type" value="Genomic_DNA"/>
</dbReference>
<evidence type="ECO:0000313" key="3">
    <source>
        <dbReference type="Proteomes" id="UP000024404"/>
    </source>
</evidence>
<reference evidence="3" key="1">
    <citation type="submission" date="2013-10" db="EMBL/GenBank/DDBJ databases">
        <title>Genome sequencing of Onchocerca volvulus.</title>
        <authorList>
            <person name="Cotton J."/>
            <person name="Tsai J."/>
            <person name="Stanley E."/>
            <person name="Tracey A."/>
            <person name="Holroyd N."/>
            <person name="Lustigman S."/>
            <person name="Berriman M."/>
        </authorList>
    </citation>
    <scope>NUCLEOTIDE SEQUENCE</scope>
</reference>
<dbReference type="AlphaFoldDB" id="A0A8R1XUW7"/>
<evidence type="ECO:0000313" key="2">
    <source>
        <dbReference type="EnsemblMetazoa" id="OVOC2702.1"/>
    </source>
</evidence>
<keyword evidence="1" id="KW-0812">Transmembrane</keyword>
<proteinExistence type="predicted"/>
<keyword evidence="3" id="KW-1185">Reference proteome</keyword>
<dbReference type="EnsemblMetazoa" id="OVOC2702.1">
    <property type="protein sequence ID" value="OVOC2702.1"/>
    <property type="gene ID" value="WBGene00239511"/>
</dbReference>
<feature type="transmembrane region" description="Helical" evidence="1">
    <location>
        <begin position="6"/>
        <end position="25"/>
    </location>
</feature>
<keyword evidence="1" id="KW-0472">Membrane</keyword>